<dbReference type="Proteomes" id="UP001186944">
    <property type="component" value="Unassembled WGS sequence"/>
</dbReference>
<reference evidence="16" key="1">
    <citation type="submission" date="2019-08" db="EMBL/GenBank/DDBJ databases">
        <title>The improved chromosome-level genome for the pearl oyster Pinctada fucata martensii using PacBio sequencing and Hi-C.</title>
        <authorList>
            <person name="Zheng Z."/>
        </authorList>
    </citation>
    <scope>NUCLEOTIDE SEQUENCE</scope>
    <source>
        <strain evidence="16">ZZ-2019</strain>
        <tissue evidence="16">Adductor muscle</tissue>
    </source>
</reference>
<evidence type="ECO:0000256" key="2">
    <source>
        <dbReference type="ARBA" id="ARBA00004413"/>
    </source>
</evidence>
<dbReference type="FunFam" id="1.20.1250.40:FF:000002">
    <property type="entry name" value="DNA-directed RNA polymerase III subunit RPC9"/>
    <property type="match status" value="1"/>
</dbReference>
<evidence type="ECO:0000256" key="13">
    <source>
        <dbReference type="ARBA" id="ARBA00073026"/>
    </source>
</evidence>
<evidence type="ECO:0000256" key="14">
    <source>
        <dbReference type="SAM" id="MobiDB-lite"/>
    </source>
</evidence>
<evidence type="ECO:0000256" key="7">
    <source>
        <dbReference type="ARBA" id="ARBA00023136"/>
    </source>
</evidence>
<evidence type="ECO:0000313" key="16">
    <source>
        <dbReference type="EMBL" id="KAK3089242.1"/>
    </source>
</evidence>
<evidence type="ECO:0000256" key="12">
    <source>
        <dbReference type="ARBA" id="ARBA00045808"/>
    </source>
</evidence>
<dbReference type="InterPro" id="IPR010997">
    <property type="entry name" value="HRDC-like_sf"/>
</dbReference>
<dbReference type="PANTHER" id="PTHR15561:SF0">
    <property type="entry name" value="DNA-DIRECTED RNA POLYMERASE III SUBUNIT RPC9"/>
    <property type="match status" value="1"/>
</dbReference>
<keyword evidence="8" id="KW-0804">Transcription</keyword>
<gene>
    <name evidence="16" type="ORF">FSP39_002052</name>
</gene>
<evidence type="ECO:0000259" key="15">
    <source>
        <dbReference type="SMART" id="SM00657"/>
    </source>
</evidence>
<evidence type="ECO:0000256" key="11">
    <source>
        <dbReference type="ARBA" id="ARBA00044007"/>
    </source>
</evidence>
<proteinExistence type="inferred from homology"/>
<dbReference type="GO" id="GO:0000166">
    <property type="term" value="F:nucleotide binding"/>
    <property type="evidence" value="ECO:0007669"/>
    <property type="project" value="InterPro"/>
</dbReference>
<dbReference type="InterPro" id="IPR038324">
    <property type="entry name" value="Rpb4/RPC9_sf"/>
</dbReference>
<evidence type="ECO:0000256" key="5">
    <source>
        <dbReference type="ARBA" id="ARBA00022475"/>
    </source>
</evidence>
<name>A0AA88XRP3_PINIB</name>
<feature type="region of interest" description="Disordered" evidence="14">
    <location>
        <begin position="122"/>
        <end position="143"/>
    </location>
</feature>
<comment type="function">
    <text evidence="12">DNA-dependent RNA polymerase catalyzes the transcription of DNA into RNA using the four ribonucleoside triphosphates as substrates. Specific peripheric component of RNA polymerase III (Pol III) which synthesizes small non-coding RNAs including 5S rRNA, snRNAs, tRNAs and miRNAs from at least 500 distinct genomic loci. With POLR3H/RPC8 forms a mobile stalk that protrudes from Pol III core and functions primarily in transcription initiation. Pol III plays a key role in sensing and limiting infection by intracellular bacteria and DNA viruses. Acts as nuclear and cytosolic DNA sensor involved in innate immune response. Can sense non-self dsDNA that serves as template for transcription into dsRNA. The non-self RNA polymerase III transcripts, such as Epstein-Barr virus-encoded RNAs (EBERs) induce type I interferon and NF-kappa-B through the RIG-I pathway.</text>
</comment>
<dbReference type="GO" id="GO:0005666">
    <property type="term" value="C:RNA polymerase III complex"/>
    <property type="evidence" value="ECO:0007669"/>
    <property type="project" value="InterPro"/>
</dbReference>
<evidence type="ECO:0000256" key="1">
    <source>
        <dbReference type="ARBA" id="ARBA00004123"/>
    </source>
</evidence>
<keyword evidence="17" id="KW-1185">Reference proteome</keyword>
<dbReference type="InterPro" id="IPR006590">
    <property type="entry name" value="RNA_pol_Rpb4/RPC9_core"/>
</dbReference>
<dbReference type="SMART" id="SM00657">
    <property type="entry name" value="RPOL4c"/>
    <property type="match status" value="1"/>
</dbReference>
<dbReference type="Gene3D" id="1.20.1250.40">
    <property type="match status" value="1"/>
</dbReference>
<dbReference type="EMBL" id="VSWD01000010">
    <property type="protein sequence ID" value="KAK3089242.1"/>
    <property type="molecule type" value="Genomic_DNA"/>
</dbReference>
<protein>
    <recommendedName>
        <fullName evidence="4">DNA-directed RNA polymerase III subunit RPC9</fullName>
    </recommendedName>
    <alternativeName>
        <fullName evidence="13">DNA-directed RNA polymerase III subunit rpc9</fullName>
    </alternativeName>
</protein>
<dbReference type="PANTHER" id="PTHR15561">
    <property type="entry name" value="CALCITONIN GENE-RELATED PEPTIDE-RECEPTOR COMPONENT PROTEIN"/>
    <property type="match status" value="1"/>
</dbReference>
<evidence type="ECO:0000256" key="8">
    <source>
        <dbReference type="ARBA" id="ARBA00023163"/>
    </source>
</evidence>
<comment type="subcellular location">
    <subcellularLocation>
        <location evidence="2">Cell membrane</location>
        <topology evidence="2">Peripheral membrane protein</topology>
        <orientation evidence="2">Cytoplasmic side</orientation>
    </subcellularLocation>
    <subcellularLocation>
        <location evidence="1">Nucleus</location>
    </subcellularLocation>
</comment>
<evidence type="ECO:0000313" key="17">
    <source>
        <dbReference type="Proteomes" id="UP001186944"/>
    </source>
</evidence>
<dbReference type="AlphaFoldDB" id="A0AA88XRP3"/>
<dbReference type="InterPro" id="IPR005574">
    <property type="entry name" value="Rpb4/RPC9"/>
</dbReference>
<sequence length="143" mass="16447">METVNDNAAMLSNFEVYSLLSDIQAGRGQKKPSKHQQHLATITYETVKYLENTPCVNHTEEIVNQFMKDLEPFKLMRAEKLQIINQCPTSAVEIQLIVEESEERLSEDQIYELLEVIGKYTNKGEEEGEGQEEAEEEHRDQDG</sequence>
<evidence type="ECO:0000256" key="9">
    <source>
        <dbReference type="ARBA" id="ARBA00023242"/>
    </source>
</evidence>
<dbReference type="SUPFAM" id="SSF47819">
    <property type="entry name" value="HRDC-like"/>
    <property type="match status" value="1"/>
</dbReference>
<dbReference type="Pfam" id="PF03874">
    <property type="entry name" value="RNA_pol_Rpb4"/>
    <property type="match status" value="1"/>
</dbReference>
<accession>A0AA88XRP3</accession>
<evidence type="ECO:0000256" key="6">
    <source>
        <dbReference type="ARBA" id="ARBA00022478"/>
    </source>
</evidence>
<comment type="similarity">
    <text evidence="3">Belongs to the eukaryotic RPC9 RNA polymerase subunit family.</text>
</comment>
<evidence type="ECO:0000256" key="4">
    <source>
        <dbReference type="ARBA" id="ARBA00016672"/>
    </source>
</evidence>
<keyword evidence="6" id="KW-0240">DNA-directed RNA polymerase</keyword>
<feature type="compositionally biased region" description="Acidic residues" evidence="14">
    <location>
        <begin position="126"/>
        <end position="135"/>
    </location>
</feature>
<dbReference type="InterPro" id="IPR038846">
    <property type="entry name" value="RPC9"/>
</dbReference>
<keyword evidence="7" id="KW-0472">Membrane</keyword>
<keyword evidence="9" id="KW-0539">Nucleus</keyword>
<keyword evidence="5" id="KW-1003">Cell membrane</keyword>
<comment type="function">
    <text evidence="10">Accessory protein for the calcitonin gene-related peptide (CGRP) receptor. It modulates CGRP responsiveness in a variety of tissues.</text>
</comment>
<dbReference type="GO" id="GO:0006384">
    <property type="term" value="P:transcription initiation at RNA polymerase III promoter"/>
    <property type="evidence" value="ECO:0007669"/>
    <property type="project" value="InterPro"/>
</dbReference>
<organism evidence="16 17">
    <name type="scientific">Pinctada imbricata</name>
    <name type="common">Atlantic pearl-oyster</name>
    <name type="synonym">Pinctada martensii</name>
    <dbReference type="NCBI Taxonomy" id="66713"/>
    <lineage>
        <taxon>Eukaryota</taxon>
        <taxon>Metazoa</taxon>
        <taxon>Spiralia</taxon>
        <taxon>Lophotrochozoa</taxon>
        <taxon>Mollusca</taxon>
        <taxon>Bivalvia</taxon>
        <taxon>Autobranchia</taxon>
        <taxon>Pteriomorphia</taxon>
        <taxon>Pterioida</taxon>
        <taxon>Pterioidea</taxon>
        <taxon>Pteriidae</taxon>
        <taxon>Pinctada</taxon>
    </lineage>
</organism>
<comment type="caution">
    <text evidence="16">The sequence shown here is derived from an EMBL/GenBank/DDBJ whole genome shotgun (WGS) entry which is preliminary data.</text>
</comment>
<dbReference type="GO" id="GO:0005886">
    <property type="term" value="C:plasma membrane"/>
    <property type="evidence" value="ECO:0007669"/>
    <property type="project" value="UniProtKB-SubCell"/>
</dbReference>
<evidence type="ECO:0000256" key="3">
    <source>
        <dbReference type="ARBA" id="ARBA00006898"/>
    </source>
</evidence>
<evidence type="ECO:0000256" key="10">
    <source>
        <dbReference type="ARBA" id="ARBA00043924"/>
    </source>
</evidence>
<feature type="domain" description="RNA polymerase Rpb4/RPC9 core" evidence="15">
    <location>
        <begin position="1"/>
        <end position="124"/>
    </location>
</feature>
<comment type="subunit">
    <text evidence="11">Component of the RNA polymerase III complex consisting of 17 subunits: a ten-subunit horseshoe-shaped catalytic core composed of POLR3A/RPC1, POLR3B/RPC2, POLR1C/RPAC1, POLR1D/RPAC2, POLR3K/RPC10, POLR2E/RPABC1, POLR2F/RPABC2, POLR2H/RPABC3, POLR2K/RPABC4 and POLR2L/RPABC5; a mobile stalk composed of two subunits POLR3H/RPC8 and CRCP/RPC9, protruding from the core and functioning primarily in transcription initiation; and additional subunits homologous to general transcription factors of the RNA polymerase II machinery, POLR3C/RPC3-POLR3F/RPC6-POLR3G/RPC7 heterotrimer required for transcription initiation and POLR3D/RPC4-POLR3E/RPC5 heterodimer involved in both transcription initiation and termination.</text>
</comment>